<accession>A0A501PCP6</accession>
<evidence type="ECO:0000256" key="4">
    <source>
        <dbReference type="ARBA" id="ARBA00022807"/>
    </source>
</evidence>
<feature type="domain" description="NlpC/P60" evidence="5">
    <location>
        <begin position="130"/>
        <end position="227"/>
    </location>
</feature>
<name>A0A501PCP6_9PROT</name>
<dbReference type="AlphaFoldDB" id="A0A501PCP6"/>
<reference evidence="7" key="1">
    <citation type="submission" date="2019-06" db="EMBL/GenBank/DDBJ databases">
        <title>The complete genome of Emcibacter congregatus ZYLT.</title>
        <authorList>
            <person name="Zhao Z."/>
        </authorList>
    </citation>
    <scope>NUCLEOTIDE SEQUENCE [LARGE SCALE GENOMIC DNA]</scope>
    <source>
        <strain evidence="7">MCCC 1A06723</strain>
    </source>
</reference>
<evidence type="ECO:0000259" key="5">
    <source>
        <dbReference type="Pfam" id="PF00877"/>
    </source>
</evidence>
<gene>
    <name evidence="6" type="ORF">FIV46_16675</name>
</gene>
<evidence type="ECO:0000313" key="7">
    <source>
        <dbReference type="Proteomes" id="UP000319148"/>
    </source>
</evidence>
<evidence type="ECO:0000256" key="3">
    <source>
        <dbReference type="ARBA" id="ARBA00022801"/>
    </source>
</evidence>
<dbReference type="OrthoDB" id="8481272at2"/>
<proteinExistence type="inferred from homology"/>
<keyword evidence="7" id="KW-1185">Reference proteome</keyword>
<keyword evidence="4" id="KW-0788">Thiol protease</keyword>
<sequence>MVRIFSLLSGCFSGRPSISRSLVARSLPFLRGVHRMRASWLAAVIMPCRAKKIPTGACFSSDWLSTPTFASMKRHWLRSSCMCIPTTFNSMTRHPLHSFYWSGKSSMEVINDPLRKEAILAARFCVGSLFRHQGRIPGKKAGEGLDCVGLVLFVGRQIGCILRDNPAYTALPGRGQLESAARTAGLLPVAKDAGKPGDIFLIRPRRIIQHAAILTDRGMVHADARRGAVVEQGYNPDRIASIYRFPILGD</sequence>
<dbReference type="GO" id="GO:0008234">
    <property type="term" value="F:cysteine-type peptidase activity"/>
    <property type="evidence" value="ECO:0007669"/>
    <property type="project" value="UniProtKB-KW"/>
</dbReference>
<evidence type="ECO:0000256" key="2">
    <source>
        <dbReference type="ARBA" id="ARBA00022670"/>
    </source>
</evidence>
<protein>
    <recommendedName>
        <fullName evidence="5">NlpC/P60 domain-containing protein</fullName>
    </recommendedName>
</protein>
<dbReference type="InterPro" id="IPR038765">
    <property type="entry name" value="Papain-like_cys_pep_sf"/>
</dbReference>
<comment type="similarity">
    <text evidence="1">Belongs to the peptidase C40 family.</text>
</comment>
<keyword evidence="2" id="KW-0645">Protease</keyword>
<evidence type="ECO:0000256" key="1">
    <source>
        <dbReference type="ARBA" id="ARBA00007074"/>
    </source>
</evidence>
<dbReference type="InterPro" id="IPR000064">
    <property type="entry name" value="NLP_P60_dom"/>
</dbReference>
<dbReference type="Proteomes" id="UP000319148">
    <property type="component" value="Unassembled WGS sequence"/>
</dbReference>
<keyword evidence="3" id="KW-0378">Hydrolase</keyword>
<dbReference type="Pfam" id="PF00877">
    <property type="entry name" value="NLPC_P60"/>
    <property type="match status" value="1"/>
</dbReference>
<dbReference type="GO" id="GO:0006508">
    <property type="term" value="P:proteolysis"/>
    <property type="evidence" value="ECO:0007669"/>
    <property type="project" value="UniProtKB-KW"/>
</dbReference>
<organism evidence="6 7">
    <name type="scientific">Emcibacter nanhaiensis</name>
    <dbReference type="NCBI Taxonomy" id="1505037"/>
    <lineage>
        <taxon>Bacteria</taxon>
        <taxon>Pseudomonadati</taxon>
        <taxon>Pseudomonadota</taxon>
        <taxon>Alphaproteobacteria</taxon>
        <taxon>Emcibacterales</taxon>
        <taxon>Emcibacteraceae</taxon>
        <taxon>Emcibacter</taxon>
    </lineage>
</organism>
<comment type="caution">
    <text evidence="6">The sequence shown here is derived from an EMBL/GenBank/DDBJ whole genome shotgun (WGS) entry which is preliminary data.</text>
</comment>
<dbReference type="Gene3D" id="3.90.1720.10">
    <property type="entry name" value="endopeptidase domain like (from Nostoc punctiforme)"/>
    <property type="match status" value="1"/>
</dbReference>
<dbReference type="EMBL" id="VFIY01000018">
    <property type="protein sequence ID" value="TPD57736.1"/>
    <property type="molecule type" value="Genomic_DNA"/>
</dbReference>
<evidence type="ECO:0000313" key="6">
    <source>
        <dbReference type="EMBL" id="TPD57736.1"/>
    </source>
</evidence>
<dbReference type="SUPFAM" id="SSF54001">
    <property type="entry name" value="Cysteine proteinases"/>
    <property type="match status" value="1"/>
</dbReference>